<dbReference type="PANTHER" id="PTHR45632">
    <property type="entry name" value="LD33804P"/>
    <property type="match status" value="1"/>
</dbReference>
<organism evidence="2 3">
    <name type="scientific">Halocaridina rubra</name>
    <name type="common">Hawaiian red shrimp</name>
    <dbReference type="NCBI Taxonomy" id="373956"/>
    <lineage>
        <taxon>Eukaryota</taxon>
        <taxon>Metazoa</taxon>
        <taxon>Ecdysozoa</taxon>
        <taxon>Arthropoda</taxon>
        <taxon>Crustacea</taxon>
        <taxon>Multicrustacea</taxon>
        <taxon>Malacostraca</taxon>
        <taxon>Eumalacostraca</taxon>
        <taxon>Eucarida</taxon>
        <taxon>Decapoda</taxon>
        <taxon>Pleocyemata</taxon>
        <taxon>Caridea</taxon>
        <taxon>Atyoidea</taxon>
        <taxon>Atyidae</taxon>
        <taxon>Halocaridina</taxon>
    </lineage>
</organism>
<comment type="caution">
    <text evidence="2">The sequence shown here is derived from an EMBL/GenBank/DDBJ whole genome shotgun (WGS) entry which is preliminary data.</text>
</comment>
<evidence type="ECO:0000256" key="1">
    <source>
        <dbReference type="ARBA" id="ARBA00022441"/>
    </source>
</evidence>
<dbReference type="Gene3D" id="2.120.10.80">
    <property type="entry name" value="Kelch-type beta propeller"/>
    <property type="match status" value="1"/>
</dbReference>
<dbReference type="Pfam" id="PF01344">
    <property type="entry name" value="Kelch_1"/>
    <property type="match status" value="3"/>
</dbReference>
<dbReference type="SMART" id="SM00612">
    <property type="entry name" value="Kelch"/>
    <property type="match status" value="3"/>
</dbReference>
<dbReference type="Proteomes" id="UP001381693">
    <property type="component" value="Unassembled WGS sequence"/>
</dbReference>
<protein>
    <submittedName>
        <fullName evidence="2">Kelch-like protein 4</fullName>
    </submittedName>
</protein>
<keyword evidence="3" id="KW-1185">Reference proteome</keyword>
<reference evidence="2 3" key="1">
    <citation type="submission" date="2023-11" db="EMBL/GenBank/DDBJ databases">
        <title>Halocaridina rubra genome assembly.</title>
        <authorList>
            <person name="Smith C."/>
        </authorList>
    </citation>
    <scope>NUCLEOTIDE SEQUENCE [LARGE SCALE GENOMIC DNA]</scope>
    <source>
        <strain evidence="2">EP-1</strain>
        <tissue evidence="2">Whole</tissue>
    </source>
</reference>
<dbReference type="AlphaFoldDB" id="A0AAN8WMH1"/>
<name>A0AAN8WMH1_HALRR</name>
<dbReference type="EMBL" id="JAXCGZ010020070">
    <property type="protein sequence ID" value="KAK7065698.1"/>
    <property type="molecule type" value="Genomic_DNA"/>
</dbReference>
<keyword evidence="1" id="KW-0880">Kelch repeat</keyword>
<dbReference type="InterPro" id="IPR006652">
    <property type="entry name" value="Kelch_1"/>
</dbReference>
<dbReference type="InterPro" id="IPR015915">
    <property type="entry name" value="Kelch-typ_b-propeller"/>
</dbReference>
<evidence type="ECO:0000313" key="2">
    <source>
        <dbReference type="EMBL" id="KAK7065698.1"/>
    </source>
</evidence>
<dbReference type="PRINTS" id="PR00501">
    <property type="entry name" value="KELCHREPEAT"/>
</dbReference>
<proteinExistence type="predicted"/>
<dbReference type="SUPFAM" id="SSF117281">
    <property type="entry name" value="Kelch motif"/>
    <property type="match status" value="1"/>
</dbReference>
<gene>
    <name evidence="2" type="primary">KLHL4</name>
    <name evidence="2" type="ORF">SK128_024154</name>
</gene>
<dbReference type="PANTHER" id="PTHR45632:SF26">
    <property type="entry name" value="BTB DOMAIN-CONTAINING PROTEIN"/>
    <property type="match status" value="1"/>
</dbReference>
<evidence type="ECO:0000313" key="3">
    <source>
        <dbReference type="Proteomes" id="UP001381693"/>
    </source>
</evidence>
<accession>A0AAN8WMH1</accession>
<sequence length="173" mass="19070">MSRAPMTNQRVHHGLAALHGSLYAVGGVGPLGANRQILVSCEKYDPESNSWMPIAPLSHGRSYHGVAVINDYLFAVGGYNGSYWLNSVERYDPLEDQWTSVSSMISPRSSFGITVSRGRIYCIGGFGGESNLNTVEKYNPDTDTWHCVQSMQLRRYGLVAATVQVPFLSRQNP</sequence>